<dbReference type="Gene3D" id="1.10.540.10">
    <property type="entry name" value="Acyl-CoA dehydrogenase/oxidase, N-terminal domain"/>
    <property type="match status" value="1"/>
</dbReference>
<dbReference type="Pfam" id="PF08028">
    <property type="entry name" value="Acyl-CoA_dh_2"/>
    <property type="match status" value="1"/>
</dbReference>
<evidence type="ECO:0000313" key="6">
    <source>
        <dbReference type="Proteomes" id="UP000600946"/>
    </source>
</evidence>
<dbReference type="Pfam" id="PF02771">
    <property type="entry name" value="Acyl-CoA_dh_N"/>
    <property type="match status" value="1"/>
</dbReference>
<accession>A0ABQ3AQ83</accession>
<dbReference type="InterPro" id="IPR013107">
    <property type="entry name" value="Acyl-CoA_DH_C"/>
</dbReference>
<dbReference type="Gene3D" id="1.20.140.10">
    <property type="entry name" value="Butyryl-CoA Dehydrogenase, subunit A, domain 3"/>
    <property type="match status" value="1"/>
</dbReference>
<evidence type="ECO:0000256" key="1">
    <source>
        <dbReference type="ARBA" id="ARBA00023002"/>
    </source>
</evidence>
<dbReference type="PIRSF" id="PIRSF016578">
    <property type="entry name" value="HsaA"/>
    <property type="match status" value="1"/>
</dbReference>
<sequence>MIKSAEALQKARALRPLLRAHAPDCEAARRLTEPVVTALTEAGMFRLWLPGRYGGTQAGARTLVEVVAALAEGDGSAAWVTSHIAVGTWLAAQFPEPARSELLAHPNVRITGVLAPTAQARPVPGGWRVTGRWPYNSGGPISTHVMLGSLLADDTGRTTSQAACAIPVEDIVFEDTWHVLGMRGTASSTATATDLFVPEGKVVPMHELVGPLDQDAGAPLVPFLLLAILSPQLGMGRAALAHVLAHAPDKPVPGTFYDTQAESVAFQLHVAEAAVKIETAEALALRIAEELDVATENATRLSFADRARTRALVSRAVTEVVDAVTLLATAHGAGGFADSSPFQRIWRNVNMAARHMNASPAVAHETYGKSLLGRPERAARTV</sequence>
<dbReference type="PANTHER" id="PTHR48083:SF19">
    <property type="entry name" value="FLAVIN-DEPENDENT MONOOXYGENASE, OXYGENASE SUBUNIT HSAA"/>
    <property type="match status" value="1"/>
</dbReference>
<feature type="domain" description="Acyl-CoA dehydrogenase C-terminal" evidence="4">
    <location>
        <begin position="228"/>
        <end position="359"/>
    </location>
</feature>
<dbReference type="InterPro" id="IPR009100">
    <property type="entry name" value="AcylCoA_DH/oxidase_NM_dom_sf"/>
</dbReference>
<proteinExistence type="inferred from homology"/>
<keyword evidence="6" id="KW-1185">Reference proteome</keyword>
<dbReference type="InterPro" id="IPR050741">
    <property type="entry name" value="Acyl-CoA_dehydrogenase"/>
</dbReference>
<name>A0ABQ3AQ83_9ACTN</name>
<dbReference type="SUPFAM" id="SSF56645">
    <property type="entry name" value="Acyl-CoA dehydrogenase NM domain-like"/>
    <property type="match status" value="1"/>
</dbReference>
<evidence type="ECO:0000259" key="3">
    <source>
        <dbReference type="Pfam" id="PF02771"/>
    </source>
</evidence>
<dbReference type="SUPFAM" id="SSF47203">
    <property type="entry name" value="Acyl-CoA dehydrogenase C-terminal domain-like"/>
    <property type="match status" value="1"/>
</dbReference>
<dbReference type="Gene3D" id="2.40.110.10">
    <property type="entry name" value="Butyryl-CoA Dehydrogenase, subunit A, domain 2"/>
    <property type="match status" value="1"/>
</dbReference>
<dbReference type="InterPro" id="IPR046373">
    <property type="entry name" value="Acyl-CoA_Oxase/DH_mid-dom_sf"/>
</dbReference>
<evidence type="ECO:0000259" key="4">
    <source>
        <dbReference type="Pfam" id="PF08028"/>
    </source>
</evidence>
<organism evidence="5 6">
    <name type="scientific">Streptomyces xanthochromogenes</name>
    <dbReference type="NCBI Taxonomy" id="67384"/>
    <lineage>
        <taxon>Bacteria</taxon>
        <taxon>Bacillati</taxon>
        <taxon>Actinomycetota</taxon>
        <taxon>Actinomycetes</taxon>
        <taxon>Kitasatosporales</taxon>
        <taxon>Streptomycetaceae</taxon>
        <taxon>Streptomyces</taxon>
    </lineage>
</organism>
<feature type="domain" description="Acyl-CoA dehydrogenase/oxidase N-terminal" evidence="3">
    <location>
        <begin position="19"/>
        <end position="94"/>
    </location>
</feature>
<evidence type="ECO:0000313" key="5">
    <source>
        <dbReference type="EMBL" id="GGY61924.1"/>
    </source>
</evidence>
<dbReference type="InterPro" id="IPR013786">
    <property type="entry name" value="AcylCoA_DH/ox_N"/>
</dbReference>
<dbReference type="PANTHER" id="PTHR48083">
    <property type="entry name" value="MEDIUM-CHAIN SPECIFIC ACYL-COA DEHYDROGENASE, MITOCHONDRIAL-RELATED"/>
    <property type="match status" value="1"/>
</dbReference>
<protein>
    <submittedName>
        <fullName evidence="5">Oxidoreductase mmfh</fullName>
    </submittedName>
</protein>
<gene>
    <name evidence="5" type="primary">mmfH</name>
    <name evidence="5" type="ORF">GCM10010326_65980</name>
</gene>
<dbReference type="EMBL" id="BMUU01000015">
    <property type="protein sequence ID" value="GGY61924.1"/>
    <property type="molecule type" value="Genomic_DNA"/>
</dbReference>
<comment type="caution">
    <text evidence="5">The sequence shown here is derived from an EMBL/GenBank/DDBJ whole genome shotgun (WGS) entry which is preliminary data.</text>
</comment>
<dbReference type="InterPro" id="IPR036250">
    <property type="entry name" value="AcylCo_DH-like_C"/>
</dbReference>
<evidence type="ECO:0000256" key="2">
    <source>
        <dbReference type="ARBA" id="ARBA00049661"/>
    </source>
</evidence>
<dbReference type="InterPro" id="IPR037069">
    <property type="entry name" value="AcylCoA_DH/ox_N_sf"/>
</dbReference>
<reference evidence="6" key="1">
    <citation type="journal article" date="2019" name="Int. J. Syst. Evol. Microbiol.">
        <title>The Global Catalogue of Microorganisms (GCM) 10K type strain sequencing project: providing services to taxonomists for standard genome sequencing and annotation.</title>
        <authorList>
            <consortium name="The Broad Institute Genomics Platform"/>
            <consortium name="The Broad Institute Genome Sequencing Center for Infectious Disease"/>
            <person name="Wu L."/>
            <person name="Ma J."/>
        </authorList>
    </citation>
    <scope>NUCLEOTIDE SEQUENCE [LARGE SCALE GENOMIC DNA]</scope>
    <source>
        <strain evidence="6">JCM 4594</strain>
    </source>
</reference>
<dbReference type="Proteomes" id="UP000600946">
    <property type="component" value="Unassembled WGS sequence"/>
</dbReference>
<comment type="similarity">
    <text evidence="2">Belongs to the HpaH/HsaA monooxygenase family.</text>
</comment>
<keyword evidence="1" id="KW-0560">Oxidoreductase</keyword>